<dbReference type="EMBL" id="JAWDJT010000014">
    <property type="protein sequence ID" value="MDU0372294.1"/>
    <property type="molecule type" value="Genomic_DNA"/>
</dbReference>
<sequence>MSRLKPVPIGRRQPVDHNGQSLGLTGAQHPDVGAAAADLVADTQQLFHRLRQPAYIGRVGVGLHVPAQVLQAALFRRIDWFYLNSQVGLLGWEEA</sequence>
<protein>
    <submittedName>
        <fullName evidence="2">Uncharacterized protein</fullName>
    </submittedName>
</protein>
<reference evidence="2 3" key="1">
    <citation type="submission" date="2023-10" db="EMBL/GenBank/DDBJ databases">
        <title>Hymenobacter endophyticus sp. nov., an isolate from the leaf tissues of wheat.</title>
        <authorList>
            <person name="Dai Y."/>
        </authorList>
    </citation>
    <scope>NUCLEOTIDE SEQUENCE [LARGE SCALE GENOMIC DNA]</scope>
    <source>
        <strain evidence="2 3">ZK17L-C2</strain>
    </source>
</reference>
<organism evidence="2 3">
    <name type="scientific">Hymenobacter endophyticus</name>
    <dbReference type="NCBI Taxonomy" id="3076335"/>
    <lineage>
        <taxon>Bacteria</taxon>
        <taxon>Pseudomonadati</taxon>
        <taxon>Bacteroidota</taxon>
        <taxon>Cytophagia</taxon>
        <taxon>Cytophagales</taxon>
        <taxon>Hymenobacteraceae</taxon>
        <taxon>Hymenobacter</taxon>
    </lineage>
</organism>
<feature type="region of interest" description="Disordered" evidence="1">
    <location>
        <begin position="1"/>
        <end position="27"/>
    </location>
</feature>
<accession>A0ABU3TLP4</accession>
<keyword evidence="3" id="KW-1185">Reference proteome</keyword>
<name>A0ABU3TLP4_9BACT</name>
<evidence type="ECO:0000256" key="1">
    <source>
        <dbReference type="SAM" id="MobiDB-lite"/>
    </source>
</evidence>
<evidence type="ECO:0000313" key="3">
    <source>
        <dbReference type="Proteomes" id="UP001250698"/>
    </source>
</evidence>
<dbReference type="RefSeq" id="WP_243520568.1">
    <property type="nucleotide sequence ID" value="NZ_JAWDJT010000014.1"/>
</dbReference>
<gene>
    <name evidence="2" type="ORF">ROI90_17940</name>
</gene>
<proteinExistence type="predicted"/>
<dbReference type="Proteomes" id="UP001250698">
    <property type="component" value="Unassembled WGS sequence"/>
</dbReference>
<comment type="caution">
    <text evidence="2">The sequence shown here is derived from an EMBL/GenBank/DDBJ whole genome shotgun (WGS) entry which is preliminary data.</text>
</comment>
<evidence type="ECO:0000313" key="2">
    <source>
        <dbReference type="EMBL" id="MDU0372294.1"/>
    </source>
</evidence>